<dbReference type="GO" id="GO:0005743">
    <property type="term" value="C:mitochondrial inner membrane"/>
    <property type="evidence" value="ECO:0007669"/>
    <property type="project" value="TreeGrafter"/>
</dbReference>
<feature type="compositionally biased region" description="Basic residues" evidence="6">
    <location>
        <begin position="409"/>
        <end position="419"/>
    </location>
</feature>
<feature type="transmembrane region" description="Helical" evidence="7">
    <location>
        <begin position="259"/>
        <end position="279"/>
    </location>
</feature>
<evidence type="ECO:0000259" key="8">
    <source>
        <dbReference type="Pfam" id="PF02096"/>
    </source>
</evidence>
<feature type="transmembrane region" description="Helical" evidence="7">
    <location>
        <begin position="204"/>
        <end position="224"/>
    </location>
</feature>
<evidence type="ECO:0000313" key="10">
    <source>
        <dbReference type="Proteomes" id="UP001165065"/>
    </source>
</evidence>
<evidence type="ECO:0000256" key="4">
    <source>
        <dbReference type="ARBA" id="ARBA00023136"/>
    </source>
</evidence>
<evidence type="ECO:0000256" key="7">
    <source>
        <dbReference type="SAM" id="Phobius"/>
    </source>
</evidence>
<evidence type="ECO:0000256" key="5">
    <source>
        <dbReference type="RuleBase" id="RU003945"/>
    </source>
</evidence>
<feature type="compositionally biased region" description="Basic and acidic residues" evidence="6">
    <location>
        <begin position="387"/>
        <end position="408"/>
    </location>
</feature>
<dbReference type="PANTHER" id="PTHR12428:SF65">
    <property type="entry name" value="CYTOCHROME C OXIDASE ASSEMBLY PROTEIN COX18, MITOCHONDRIAL"/>
    <property type="match status" value="1"/>
</dbReference>
<evidence type="ECO:0000256" key="2">
    <source>
        <dbReference type="ARBA" id="ARBA00022692"/>
    </source>
</evidence>
<dbReference type="Pfam" id="PF02096">
    <property type="entry name" value="60KD_IMP"/>
    <property type="match status" value="1"/>
</dbReference>
<dbReference type="GO" id="GO:0032977">
    <property type="term" value="F:membrane insertase activity"/>
    <property type="evidence" value="ECO:0007669"/>
    <property type="project" value="InterPro"/>
</dbReference>
<sequence length="419" mass="47103">MLTSLRVAVRSRPLRLASRQYSSTQIATSWYNPSSWNKASPPPPSQTTTSINTDQMDTNVSLDKIEGDILSVPSSGSDVLSASTEVAKKIDLDALSAEFLTTLPESWYPSDLCTYLIHQTFEYAHCPYWQAIVATTLALRFATLPVHVRTLRNTSRMQHMNPELKALQASMEGKDTSDRKVQEAYRAQMQALFKKYDCNPMKSLMLPLIQMPMFMGMFFGLKALPDKIPDLLENGGPDMSPYLGSIGEFSNLTISDPTYILPICTAVTFLGMIELGADGMNTEQSKMMRQVFRVLGVSSLAFTSWMPQVVFVYWTTNNFFSLGQTIVMKQQPIRDMFGIWKPPKPIPGQENASNDMSKAWDNLKKQISNHNENSEEIKAGTTRKKKEIVDPGFKLHDRPPPPPAERKGGKNKRKKTSKR</sequence>
<dbReference type="AlphaFoldDB" id="A0A9W7G0A5"/>
<comment type="subcellular location">
    <subcellularLocation>
        <location evidence="1 5">Membrane</location>
        <topology evidence="1 5">Multi-pass membrane protein</topology>
    </subcellularLocation>
</comment>
<dbReference type="OrthoDB" id="2148490at2759"/>
<feature type="region of interest" description="Disordered" evidence="6">
    <location>
        <begin position="34"/>
        <end position="53"/>
    </location>
</feature>
<protein>
    <recommendedName>
        <fullName evidence="8">Membrane insertase YidC/Oxa/ALB C-terminal domain-containing protein</fullName>
    </recommendedName>
</protein>
<comment type="caution">
    <text evidence="9">The sequence shown here is derived from an EMBL/GenBank/DDBJ whole genome shotgun (WGS) entry which is preliminary data.</text>
</comment>
<keyword evidence="3 7" id="KW-1133">Transmembrane helix</keyword>
<keyword evidence="4 7" id="KW-0472">Membrane</keyword>
<feature type="region of interest" description="Disordered" evidence="6">
    <location>
        <begin position="362"/>
        <end position="419"/>
    </location>
</feature>
<keyword evidence="10" id="KW-1185">Reference proteome</keyword>
<gene>
    <name evidence="9" type="ORF">TrCOL_g6195</name>
</gene>
<comment type="similarity">
    <text evidence="5">Belongs to the OXA1/ALB3/YidC family.</text>
</comment>
<name>A0A9W7G0A5_9STRA</name>
<accession>A0A9W7G0A5</accession>
<feature type="domain" description="Membrane insertase YidC/Oxa/ALB C-terminal" evidence="8">
    <location>
        <begin position="128"/>
        <end position="329"/>
    </location>
</feature>
<evidence type="ECO:0000256" key="6">
    <source>
        <dbReference type="SAM" id="MobiDB-lite"/>
    </source>
</evidence>
<organism evidence="9 10">
    <name type="scientific">Triparma columacea</name>
    <dbReference type="NCBI Taxonomy" id="722753"/>
    <lineage>
        <taxon>Eukaryota</taxon>
        <taxon>Sar</taxon>
        <taxon>Stramenopiles</taxon>
        <taxon>Ochrophyta</taxon>
        <taxon>Bolidophyceae</taxon>
        <taxon>Parmales</taxon>
        <taxon>Triparmaceae</taxon>
        <taxon>Triparma</taxon>
    </lineage>
</organism>
<dbReference type="EMBL" id="BRYA01000638">
    <property type="protein sequence ID" value="GMI27078.1"/>
    <property type="molecule type" value="Genomic_DNA"/>
</dbReference>
<dbReference type="NCBIfam" id="TIGR03592">
    <property type="entry name" value="yidC_oxa1_cterm"/>
    <property type="match status" value="1"/>
</dbReference>
<proteinExistence type="inferred from homology"/>
<dbReference type="InterPro" id="IPR001708">
    <property type="entry name" value="YidC/ALB3/OXA1/COX18"/>
</dbReference>
<evidence type="ECO:0000313" key="9">
    <source>
        <dbReference type="EMBL" id="GMI27078.1"/>
    </source>
</evidence>
<dbReference type="CDD" id="cd20069">
    <property type="entry name" value="5TM_Oxa1-like"/>
    <property type="match status" value="1"/>
</dbReference>
<dbReference type="Proteomes" id="UP001165065">
    <property type="component" value="Unassembled WGS sequence"/>
</dbReference>
<dbReference type="InterPro" id="IPR028055">
    <property type="entry name" value="YidC/Oxa/ALB_C"/>
</dbReference>
<reference evidence="10" key="1">
    <citation type="journal article" date="2023" name="Commun. Biol.">
        <title>Genome analysis of Parmales, the sister group of diatoms, reveals the evolutionary specialization of diatoms from phago-mixotrophs to photoautotrophs.</title>
        <authorList>
            <person name="Ban H."/>
            <person name="Sato S."/>
            <person name="Yoshikawa S."/>
            <person name="Yamada K."/>
            <person name="Nakamura Y."/>
            <person name="Ichinomiya M."/>
            <person name="Sato N."/>
            <person name="Blanc-Mathieu R."/>
            <person name="Endo H."/>
            <person name="Kuwata A."/>
            <person name="Ogata H."/>
        </authorList>
    </citation>
    <scope>NUCLEOTIDE SEQUENCE [LARGE SCALE GENOMIC DNA]</scope>
</reference>
<keyword evidence="2 5" id="KW-0812">Transmembrane</keyword>
<dbReference type="PANTHER" id="PTHR12428">
    <property type="entry name" value="OXA1"/>
    <property type="match status" value="1"/>
</dbReference>
<evidence type="ECO:0000256" key="3">
    <source>
        <dbReference type="ARBA" id="ARBA00022989"/>
    </source>
</evidence>
<dbReference type="GO" id="GO:0032979">
    <property type="term" value="P:protein insertion into mitochondrial inner membrane from matrix"/>
    <property type="evidence" value="ECO:0007669"/>
    <property type="project" value="TreeGrafter"/>
</dbReference>
<feature type="transmembrane region" description="Helical" evidence="7">
    <location>
        <begin position="291"/>
        <end position="314"/>
    </location>
</feature>
<evidence type="ECO:0000256" key="1">
    <source>
        <dbReference type="ARBA" id="ARBA00004141"/>
    </source>
</evidence>